<dbReference type="RefSeq" id="WP_017619066.1">
    <property type="nucleotide sequence ID" value="NZ_ANBG01000222.1"/>
</dbReference>
<dbReference type="KEGG" id="ngv:CDO52_15360"/>
<dbReference type="InterPro" id="IPR053853">
    <property type="entry name" value="FitA-like_RHH"/>
</dbReference>
<protein>
    <submittedName>
        <fullName evidence="2">Antitoxin</fullName>
    </submittedName>
</protein>
<feature type="domain" description="Antitoxin FitA-like ribbon-helix-helix" evidence="1">
    <location>
        <begin position="3"/>
        <end position="39"/>
    </location>
</feature>
<accession>A0A223S767</accession>
<proteinExistence type="predicted"/>
<sequence>MIAITIRNVSDSVATALKVRAAQEGKSLQAYALDVLTREAKKPTLAEIADRAGREADVSLTTDDVLGAIEDARERR</sequence>
<dbReference type="GO" id="GO:0006355">
    <property type="term" value="P:regulation of DNA-templated transcription"/>
    <property type="evidence" value="ECO:0007669"/>
    <property type="project" value="InterPro"/>
</dbReference>
<name>A0A223S767_9ACTN</name>
<dbReference type="SUPFAM" id="SSF47598">
    <property type="entry name" value="Ribbon-helix-helix"/>
    <property type="match status" value="1"/>
</dbReference>
<gene>
    <name evidence="2" type="ORF">CDO52_15360</name>
</gene>
<keyword evidence="3" id="KW-1185">Reference proteome</keyword>
<reference evidence="2 3" key="1">
    <citation type="submission" date="2017-08" db="EMBL/GenBank/DDBJ databases">
        <title>The complete genome sequence of Nocardiopsis gilva YIM 90087.</title>
        <authorList>
            <person name="Yin M."/>
            <person name="Tang S."/>
        </authorList>
    </citation>
    <scope>NUCLEOTIDE SEQUENCE [LARGE SCALE GENOMIC DNA]</scope>
    <source>
        <strain evidence="2 3">YIM 90087</strain>
    </source>
</reference>
<evidence type="ECO:0000313" key="2">
    <source>
        <dbReference type="EMBL" id="ASU83978.1"/>
    </source>
</evidence>
<evidence type="ECO:0000313" key="3">
    <source>
        <dbReference type="Proteomes" id="UP000215005"/>
    </source>
</evidence>
<dbReference type="Proteomes" id="UP000215005">
    <property type="component" value="Chromosome"/>
</dbReference>
<dbReference type="OrthoDB" id="7107936at2"/>
<dbReference type="Pfam" id="PF22513">
    <property type="entry name" value="FitA-like_RHH"/>
    <property type="match status" value="1"/>
</dbReference>
<evidence type="ECO:0000259" key="1">
    <source>
        <dbReference type="Pfam" id="PF22513"/>
    </source>
</evidence>
<organism evidence="2 3">
    <name type="scientific">Nocardiopsis gilva YIM 90087</name>
    <dbReference type="NCBI Taxonomy" id="1235441"/>
    <lineage>
        <taxon>Bacteria</taxon>
        <taxon>Bacillati</taxon>
        <taxon>Actinomycetota</taxon>
        <taxon>Actinomycetes</taxon>
        <taxon>Streptosporangiales</taxon>
        <taxon>Nocardiopsidaceae</taxon>
        <taxon>Nocardiopsis</taxon>
    </lineage>
</organism>
<dbReference type="InterPro" id="IPR010985">
    <property type="entry name" value="Ribbon_hlx_hlx"/>
</dbReference>
<dbReference type="AlphaFoldDB" id="A0A223S767"/>
<dbReference type="EMBL" id="CP022753">
    <property type="protein sequence ID" value="ASU83978.1"/>
    <property type="molecule type" value="Genomic_DNA"/>
</dbReference>